<comment type="caution">
    <text evidence="4">The sequence shown here is derived from an EMBL/GenBank/DDBJ whole genome shotgun (WGS) entry which is preliminary data.</text>
</comment>
<protein>
    <submittedName>
        <fullName evidence="4">NACHT domain-containing protein</fullName>
    </submittedName>
</protein>
<dbReference type="PANTHER" id="PTHR46844">
    <property type="entry name" value="SLR5058 PROTEIN"/>
    <property type="match status" value="1"/>
</dbReference>
<dbReference type="RefSeq" id="WP_196201077.1">
    <property type="nucleotide sequence ID" value="NZ_JADPUN010000118.1"/>
</dbReference>
<dbReference type="InterPro" id="IPR027417">
    <property type="entry name" value="P-loop_NTPase"/>
</dbReference>
<name>A0ABS0GTB8_9ACTN</name>
<dbReference type="Gene3D" id="3.80.10.10">
    <property type="entry name" value="Ribonuclease Inhibitor"/>
    <property type="match status" value="1"/>
</dbReference>
<dbReference type="PROSITE" id="PS50837">
    <property type="entry name" value="NACHT"/>
    <property type="match status" value="1"/>
</dbReference>
<keyword evidence="2" id="KW-0067">ATP-binding</keyword>
<evidence type="ECO:0000259" key="3">
    <source>
        <dbReference type="PROSITE" id="PS50837"/>
    </source>
</evidence>
<dbReference type="PANTHER" id="PTHR46844:SF1">
    <property type="entry name" value="SLR5058 PROTEIN"/>
    <property type="match status" value="1"/>
</dbReference>
<dbReference type="Pfam" id="PF05729">
    <property type="entry name" value="NACHT"/>
    <property type="match status" value="1"/>
</dbReference>
<evidence type="ECO:0000256" key="2">
    <source>
        <dbReference type="ARBA" id="ARBA00022840"/>
    </source>
</evidence>
<accession>A0ABS0GTB8</accession>
<keyword evidence="5" id="KW-1185">Reference proteome</keyword>
<organism evidence="4 5">
    <name type="scientific">Plantactinospora alkalitolerans</name>
    <dbReference type="NCBI Taxonomy" id="2789879"/>
    <lineage>
        <taxon>Bacteria</taxon>
        <taxon>Bacillati</taxon>
        <taxon>Actinomycetota</taxon>
        <taxon>Actinomycetes</taxon>
        <taxon>Micromonosporales</taxon>
        <taxon>Micromonosporaceae</taxon>
        <taxon>Plantactinospora</taxon>
    </lineage>
</organism>
<dbReference type="Pfam" id="PF22733">
    <property type="entry name" value="NNH1"/>
    <property type="match status" value="1"/>
</dbReference>
<evidence type="ECO:0000313" key="4">
    <source>
        <dbReference type="EMBL" id="MBF9129442.1"/>
    </source>
</evidence>
<feature type="domain" description="NACHT" evidence="3">
    <location>
        <begin position="283"/>
        <end position="619"/>
    </location>
</feature>
<dbReference type="InterPro" id="IPR054547">
    <property type="entry name" value="NNH1"/>
</dbReference>
<dbReference type="EMBL" id="JADPUN010000118">
    <property type="protein sequence ID" value="MBF9129442.1"/>
    <property type="molecule type" value="Genomic_DNA"/>
</dbReference>
<gene>
    <name evidence="4" type="ORF">I0C86_10735</name>
</gene>
<reference evidence="4 5" key="1">
    <citation type="submission" date="2020-11" db="EMBL/GenBank/DDBJ databases">
        <title>A novel isolate from a Black sea contaminated sediment with potential to produce alkanes: Plantactinospora alkalitolerans sp. nov.</title>
        <authorList>
            <person name="Carro L."/>
            <person name="Veyisoglu A."/>
            <person name="Guven K."/>
            <person name="Schumann P."/>
            <person name="Klenk H.-P."/>
            <person name="Sahin N."/>
        </authorList>
    </citation>
    <scope>NUCLEOTIDE SEQUENCE [LARGE SCALE GENOMIC DNA]</scope>
    <source>
        <strain evidence="4 5">S1510</strain>
    </source>
</reference>
<dbReference type="SUPFAM" id="SSF52058">
    <property type="entry name" value="L domain-like"/>
    <property type="match status" value="1"/>
</dbReference>
<evidence type="ECO:0000256" key="1">
    <source>
        <dbReference type="ARBA" id="ARBA00022741"/>
    </source>
</evidence>
<dbReference type="SUPFAM" id="SSF52540">
    <property type="entry name" value="P-loop containing nucleoside triphosphate hydrolases"/>
    <property type="match status" value="1"/>
</dbReference>
<dbReference type="Proteomes" id="UP000638560">
    <property type="component" value="Unassembled WGS sequence"/>
</dbReference>
<dbReference type="InterPro" id="IPR007111">
    <property type="entry name" value="NACHT_NTPase"/>
</dbReference>
<proteinExistence type="predicted"/>
<evidence type="ECO:0000313" key="5">
    <source>
        <dbReference type="Proteomes" id="UP000638560"/>
    </source>
</evidence>
<keyword evidence="1" id="KW-0547">Nucleotide-binding</keyword>
<sequence length="1161" mass="128571">MAVVETLTVSAGASVAKWIIGEWVGDGLKKELSSGFVDILAARVPDFLQRRRIERQMDQIAEAAADKLSRLIEAEFQTLDEGEKTAAAHAAADTLTASLGTADLPGMDYDPARLKEHVINGSVHQIAKYGLSGGAYRLYQLILSESSSYIVEVASTLPRFTQTSTIELLRRESALIQMVREILEKVPDPRAVAQLEAAATAEFETNYRRYIARRLDRLELFGLSASEFSSRYALSVAYISLSVRANKIGSNAGTDESHFDDSKHGDFNDRVQLRVDDAVGSTRRVFVRGAAGSGKTTLLQWIAVRSARNEFEGPMRDWNGTISFFLQLRRFAKGPLPAPGDFLSFAGSGMLERAPSGWVIEQLASGRATLLVDGVDEVPESDRTRVRKWLDELIAAYPDCRYVVTSRPAAVSEDWLSGEGFGSLELLPMSMSDIREFVAHWHHAAARNGGDQEQLAQLSRYQAVLTETIAASRQIRSLAATPLLCAMLCALNRDRRTQLPKDRVELYRIALEMLLERRDLEREVDVSEDPVLSLPEKLILLRELAYWLVLNEQSDAEYQSALERFSYRLRFMHGVRASGERVLKHLLVRSGLLREPVQGRIDFIHRTFQEYLAALEVAELDHISMLVRKASEDNWREVVILTAGTCHSRQKSELIEGLLRRGREEVENRHTLYLLAVACLETAREVPPQLAEEIGNCLNELLPPRNVTEAKELASAGDLALSRLGRYVKAKAAEAAACIRAACLIGGEASLPVLAAFSKDQRITLQRELIRCWSLHDQPLQYSTAVLGDAPLVSGVASISDPSLLPYVNNLKKLKALELTIRGVPTNLDILKTIPELTLVDVRNNPHINSVSFLAESVALEHLDLERCFNLEDISPVAALTNLVLLDVSKTKVEDISALERMTKLNWLSLSNCKKIVNWEPLRSISNVRIAQFSYCKGLESLDYLANWQELSSLYVGGTNISSLGPVGKLPKLSKVYAMSCPHLKDISSVAGSRTIEVISIGSNEGITSIESLADMPALTYLYADACPNLEFFPSSPNWPMLRSFSVDDCEHLSDISFLAGSKRLRSVSISDTRVSDLSPLRQATQLSHLYLDGCSGIQDLSALGQLPNLSSINFMRVPHIDLTQLGDGFKQGLQIWVTKGQMIKGAEAFQAAGGRLRVFR</sequence>
<dbReference type="Gene3D" id="3.40.50.300">
    <property type="entry name" value="P-loop containing nucleotide triphosphate hydrolases"/>
    <property type="match status" value="1"/>
</dbReference>
<dbReference type="InterPro" id="IPR032675">
    <property type="entry name" value="LRR_dom_sf"/>
</dbReference>